<accession>A0A1R3J4U5</accession>
<dbReference type="AlphaFoldDB" id="A0A1R3J4U5"/>
<sequence length="56" mass="6524">MFAQIYVFLDFCLSHLRSHPVTQPSVSLPVKFRRQRMPHAPLPSSDRFFVLPRAVV</sequence>
<dbReference type="EMBL" id="AWUE01016652">
    <property type="protein sequence ID" value="OMO89869.1"/>
    <property type="molecule type" value="Genomic_DNA"/>
</dbReference>
<comment type="caution">
    <text evidence="1">The sequence shown here is derived from an EMBL/GenBank/DDBJ whole genome shotgun (WGS) entry which is preliminary data.</text>
</comment>
<evidence type="ECO:0000313" key="2">
    <source>
        <dbReference type="Proteomes" id="UP000187203"/>
    </source>
</evidence>
<name>A0A1R3J4U5_9ROSI</name>
<keyword evidence="2" id="KW-1185">Reference proteome</keyword>
<evidence type="ECO:0000313" key="1">
    <source>
        <dbReference type="EMBL" id="OMO89869.1"/>
    </source>
</evidence>
<dbReference type="Proteomes" id="UP000187203">
    <property type="component" value="Unassembled WGS sequence"/>
</dbReference>
<gene>
    <name evidence="1" type="ORF">COLO4_19552</name>
</gene>
<reference evidence="2" key="1">
    <citation type="submission" date="2013-09" db="EMBL/GenBank/DDBJ databases">
        <title>Corchorus olitorius genome sequencing.</title>
        <authorList>
            <person name="Alam M."/>
            <person name="Haque M.S."/>
            <person name="Islam M.S."/>
            <person name="Emdad E.M."/>
            <person name="Islam M.M."/>
            <person name="Ahmed B."/>
            <person name="Halim A."/>
            <person name="Hossen Q.M.M."/>
            <person name="Hossain M.Z."/>
            <person name="Ahmed R."/>
            <person name="Khan M.M."/>
            <person name="Islam R."/>
            <person name="Rashid M.M."/>
            <person name="Khan S.A."/>
            <person name="Rahman M.S."/>
            <person name="Alam M."/>
            <person name="Yahiya A.S."/>
            <person name="Khan M.S."/>
            <person name="Azam M.S."/>
            <person name="Haque T."/>
            <person name="Lashkar M.Z.H."/>
            <person name="Akhand A.I."/>
            <person name="Morshed G."/>
            <person name="Roy S."/>
            <person name="Uddin K.S."/>
            <person name="Rabeya T."/>
            <person name="Hossain A.S."/>
            <person name="Chowdhury A."/>
            <person name="Snigdha A.R."/>
            <person name="Mortoza M.S."/>
            <person name="Matin S.A."/>
            <person name="Hoque S.M.E."/>
            <person name="Islam M.K."/>
            <person name="Roy D.K."/>
            <person name="Haider R."/>
            <person name="Moosa M.M."/>
            <person name="Elias S.M."/>
            <person name="Hasan A.M."/>
            <person name="Jahan S."/>
            <person name="Shafiuddin M."/>
            <person name="Mahmood N."/>
            <person name="Shommy N.S."/>
        </authorList>
    </citation>
    <scope>NUCLEOTIDE SEQUENCE [LARGE SCALE GENOMIC DNA]</scope>
    <source>
        <strain evidence="2">cv. O-4</strain>
    </source>
</reference>
<organism evidence="1 2">
    <name type="scientific">Corchorus olitorius</name>
    <dbReference type="NCBI Taxonomy" id="93759"/>
    <lineage>
        <taxon>Eukaryota</taxon>
        <taxon>Viridiplantae</taxon>
        <taxon>Streptophyta</taxon>
        <taxon>Embryophyta</taxon>
        <taxon>Tracheophyta</taxon>
        <taxon>Spermatophyta</taxon>
        <taxon>Magnoliopsida</taxon>
        <taxon>eudicotyledons</taxon>
        <taxon>Gunneridae</taxon>
        <taxon>Pentapetalae</taxon>
        <taxon>rosids</taxon>
        <taxon>malvids</taxon>
        <taxon>Malvales</taxon>
        <taxon>Malvaceae</taxon>
        <taxon>Grewioideae</taxon>
        <taxon>Apeibeae</taxon>
        <taxon>Corchorus</taxon>
    </lineage>
</organism>
<proteinExistence type="predicted"/>
<protein>
    <submittedName>
        <fullName evidence="1">Uncharacterized protein</fullName>
    </submittedName>
</protein>